<evidence type="ECO:0000256" key="3">
    <source>
        <dbReference type="ARBA" id="ARBA00020820"/>
    </source>
</evidence>
<feature type="transmembrane region" description="Helical" evidence="9">
    <location>
        <begin position="76"/>
        <end position="98"/>
    </location>
</feature>
<evidence type="ECO:0000256" key="7">
    <source>
        <dbReference type="ARBA" id="ARBA00023136"/>
    </source>
</evidence>
<dbReference type="PANTHER" id="PTHR19315">
    <property type="entry name" value="ER MEMBRANE PROTEIN COMPLEX SUBUNIT 4"/>
    <property type="match status" value="1"/>
</dbReference>
<name>A0ABQ8F9I6_9FUNG</name>
<evidence type="ECO:0000256" key="8">
    <source>
        <dbReference type="PIRNR" id="PIRNR017207"/>
    </source>
</evidence>
<accession>A0ABQ8F9I6</accession>
<comment type="subcellular location">
    <subcellularLocation>
        <location evidence="1">Endoplasmic reticulum membrane</location>
        <topology evidence="1">Multi-pass membrane protein</topology>
    </subcellularLocation>
</comment>
<keyword evidence="6 9" id="KW-1133">Transmembrane helix</keyword>
<reference evidence="10 11" key="1">
    <citation type="submission" date="2021-02" db="EMBL/GenBank/DDBJ databases">
        <title>Variation within the Batrachochytrium salamandrivorans European outbreak.</title>
        <authorList>
            <person name="Kelly M."/>
            <person name="Pasmans F."/>
            <person name="Shea T.P."/>
            <person name="Munoz J.F."/>
            <person name="Carranza S."/>
            <person name="Cuomo C.A."/>
            <person name="Martel A."/>
        </authorList>
    </citation>
    <scope>NUCLEOTIDE SEQUENCE [LARGE SCALE GENOMIC DNA]</scope>
    <source>
        <strain evidence="10 11">AMFP18/2</strain>
    </source>
</reference>
<evidence type="ECO:0000256" key="9">
    <source>
        <dbReference type="SAM" id="Phobius"/>
    </source>
</evidence>
<evidence type="ECO:0000256" key="6">
    <source>
        <dbReference type="ARBA" id="ARBA00022989"/>
    </source>
</evidence>
<evidence type="ECO:0000256" key="5">
    <source>
        <dbReference type="ARBA" id="ARBA00022824"/>
    </source>
</evidence>
<evidence type="ECO:0000313" key="11">
    <source>
        <dbReference type="Proteomes" id="UP001648503"/>
    </source>
</evidence>
<dbReference type="EMBL" id="JAFCIX010000336">
    <property type="protein sequence ID" value="KAH6594311.1"/>
    <property type="molecule type" value="Genomic_DNA"/>
</dbReference>
<keyword evidence="4 9" id="KW-0812">Transmembrane</keyword>
<dbReference type="InterPro" id="IPR009445">
    <property type="entry name" value="TMEM85/Emc4"/>
</dbReference>
<protein>
    <recommendedName>
        <fullName evidence="3 8">ER membrane protein complex subunit 4</fullName>
    </recommendedName>
</protein>
<gene>
    <name evidence="10" type="ORF">BASA50_006782</name>
</gene>
<keyword evidence="7 8" id="KW-0472">Membrane</keyword>
<organism evidence="10 11">
    <name type="scientific">Batrachochytrium salamandrivorans</name>
    <dbReference type="NCBI Taxonomy" id="1357716"/>
    <lineage>
        <taxon>Eukaryota</taxon>
        <taxon>Fungi</taxon>
        <taxon>Fungi incertae sedis</taxon>
        <taxon>Chytridiomycota</taxon>
        <taxon>Chytridiomycota incertae sedis</taxon>
        <taxon>Chytridiomycetes</taxon>
        <taxon>Rhizophydiales</taxon>
        <taxon>Rhizophydiales incertae sedis</taxon>
        <taxon>Batrachochytrium</taxon>
    </lineage>
</organism>
<sequence>MTKWTFECASVDLSSSKAQSFADPPGFVPATESARLSKRSQNNGDENMELTIANLKVKKAWDTALAPAKSIPMNGLMLYMSGNSIQIFSILVTVMLLFNSAKAMLGVPQVFEKFQTTSTVNKARGFGSLMAFVSNPLLLPMIAFFLIQGANLALGIWKCGAMGLLPTATSDWLAFLEGKEALETAISGWF</sequence>
<evidence type="ECO:0000256" key="2">
    <source>
        <dbReference type="ARBA" id="ARBA00007715"/>
    </source>
</evidence>
<comment type="caution">
    <text evidence="10">The sequence shown here is derived from an EMBL/GenBank/DDBJ whole genome shotgun (WGS) entry which is preliminary data.</text>
</comment>
<comment type="similarity">
    <text evidence="2 8">Belongs to the EMC4 family.</text>
</comment>
<dbReference type="PIRSF" id="PIRSF017207">
    <property type="entry name" value="UCP017207_TM-p85"/>
    <property type="match status" value="1"/>
</dbReference>
<dbReference type="Pfam" id="PF06417">
    <property type="entry name" value="EMC4"/>
    <property type="match status" value="1"/>
</dbReference>
<keyword evidence="5" id="KW-0256">Endoplasmic reticulum</keyword>
<dbReference type="Proteomes" id="UP001648503">
    <property type="component" value="Unassembled WGS sequence"/>
</dbReference>
<proteinExistence type="inferred from homology"/>
<keyword evidence="11" id="KW-1185">Reference proteome</keyword>
<evidence type="ECO:0000313" key="10">
    <source>
        <dbReference type="EMBL" id="KAH6594311.1"/>
    </source>
</evidence>
<evidence type="ECO:0000256" key="4">
    <source>
        <dbReference type="ARBA" id="ARBA00022692"/>
    </source>
</evidence>
<evidence type="ECO:0000256" key="1">
    <source>
        <dbReference type="ARBA" id="ARBA00004477"/>
    </source>
</evidence>